<evidence type="ECO:0000313" key="3">
    <source>
        <dbReference type="Proteomes" id="UP000886523"/>
    </source>
</evidence>
<organism evidence="2 3">
    <name type="scientific">Hydnum rufescens UP504</name>
    <dbReference type="NCBI Taxonomy" id="1448309"/>
    <lineage>
        <taxon>Eukaryota</taxon>
        <taxon>Fungi</taxon>
        <taxon>Dikarya</taxon>
        <taxon>Basidiomycota</taxon>
        <taxon>Agaricomycotina</taxon>
        <taxon>Agaricomycetes</taxon>
        <taxon>Cantharellales</taxon>
        <taxon>Hydnaceae</taxon>
        <taxon>Hydnum</taxon>
    </lineage>
</organism>
<dbReference type="AlphaFoldDB" id="A0A9P6DTA8"/>
<accession>A0A9P6DTA8</accession>
<proteinExistence type="predicted"/>
<comment type="caution">
    <text evidence="2">The sequence shown here is derived from an EMBL/GenBank/DDBJ whole genome shotgun (WGS) entry which is preliminary data.</text>
</comment>
<name>A0A9P6DTA8_9AGAM</name>
<keyword evidence="3" id="KW-1185">Reference proteome</keyword>
<gene>
    <name evidence="2" type="ORF">BS47DRAFT_1384022</name>
</gene>
<feature type="compositionally biased region" description="Low complexity" evidence="1">
    <location>
        <begin position="67"/>
        <end position="77"/>
    </location>
</feature>
<dbReference type="EMBL" id="MU129018">
    <property type="protein sequence ID" value="KAF9510353.1"/>
    <property type="molecule type" value="Genomic_DNA"/>
</dbReference>
<protein>
    <submittedName>
        <fullName evidence="2">Uncharacterized protein</fullName>
    </submittedName>
</protein>
<reference evidence="2" key="1">
    <citation type="journal article" date="2020" name="Nat. Commun.">
        <title>Large-scale genome sequencing of mycorrhizal fungi provides insights into the early evolution of symbiotic traits.</title>
        <authorList>
            <person name="Miyauchi S."/>
            <person name="Kiss E."/>
            <person name="Kuo A."/>
            <person name="Drula E."/>
            <person name="Kohler A."/>
            <person name="Sanchez-Garcia M."/>
            <person name="Morin E."/>
            <person name="Andreopoulos B."/>
            <person name="Barry K.W."/>
            <person name="Bonito G."/>
            <person name="Buee M."/>
            <person name="Carver A."/>
            <person name="Chen C."/>
            <person name="Cichocki N."/>
            <person name="Clum A."/>
            <person name="Culley D."/>
            <person name="Crous P.W."/>
            <person name="Fauchery L."/>
            <person name="Girlanda M."/>
            <person name="Hayes R.D."/>
            <person name="Keri Z."/>
            <person name="LaButti K."/>
            <person name="Lipzen A."/>
            <person name="Lombard V."/>
            <person name="Magnuson J."/>
            <person name="Maillard F."/>
            <person name="Murat C."/>
            <person name="Nolan M."/>
            <person name="Ohm R.A."/>
            <person name="Pangilinan J."/>
            <person name="Pereira M.F."/>
            <person name="Perotto S."/>
            <person name="Peter M."/>
            <person name="Pfister S."/>
            <person name="Riley R."/>
            <person name="Sitrit Y."/>
            <person name="Stielow J.B."/>
            <person name="Szollosi G."/>
            <person name="Zifcakova L."/>
            <person name="Stursova M."/>
            <person name="Spatafora J.W."/>
            <person name="Tedersoo L."/>
            <person name="Vaario L.M."/>
            <person name="Yamada A."/>
            <person name="Yan M."/>
            <person name="Wang P."/>
            <person name="Xu J."/>
            <person name="Bruns T."/>
            <person name="Baldrian P."/>
            <person name="Vilgalys R."/>
            <person name="Dunand C."/>
            <person name="Henrissat B."/>
            <person name="Grigoriev I.V."/>
            <person name="Hibbett D."/>
            <person name="Nagy L.G."/>
            <person name="Martin F.M."/>
        </authorList>
    </citation>
    <scope>NUCLEOTIDE SEQUENCE</scope>
    <source>
        <strain evidence="2">UP504</strain>
    </source>
</reference>
<feature type="region of interest" description="Disordered" evidence="1">
    <location>
        <begin position="62"/>
        <end position="90"/>
    </location>
</feature>
<evidence type="ECO:0000313" key="2">
    <source>
        <dbReference type="EMBL" id="KAF9510353.1"/>
    </source>
</evidence>
<dbReference type="Proteomes" id="UP000886523">
    <property type="component" value="Unassembled WGS sequence"/>
</dbReference>
<sequence length="195" mass="21957">MALNDLASYIGESPNAHVILLKWCKDLKGVPHEFLLLNVELQSPDRRTLWLRLDRRSHRDTTASQLISSTSASADTHAASHRSSHRIRDPPPLETLRDLLFILMEESPNYKLIPENCIFFCSVIYENLVSLGGGMNIGTPRIFSMSLAPTVRAKIKSRRQTGQGRCEDVQSTKYETYMSLLFLWSIILVSVGPTG</sequence>
<evidence type="ECO:0000256" key="1">
    <source>
        <dbReference type="SAM" id="MobiDB-lite"/>
    </source>
</evidence>